<dbReference type="InterPro" id="IPR003656">
    <property type="entry name" value="Znf_BED"/>
</dbReference>
<evidence type="ECO:0000256" key="11">
    <source>
        <dbReference type="SAM" id="MobiDB-lite"/>
    </source>
</evidence>
<evidence type="ECO:0000256" key="7">
    <source>
        <dbReference type="ARBA" id="ARBA00023125"/>
    </source>
</evidence>
<dbReference type="SUPFAM" id="SSF140996">
    <property type="entry name" value="Hermes dimerisation domain"/>
    <property type="match status" value="1"/>
</dbReference>
<keyword evidence="9" id="KW-0539">Nucleus</keyword>
<dbReference type="SUPFAM" id="SSF53098">
    <property type="entry name" value="Ribonuclease H-like"/>
    <property type="match status" value="1"/>
</dbReference>
<comment type="caution">
    <text evidence="13">The sequence shown here is derived from an EMBL/GenBank/DDBJ whole genome shotgun (WGS) entry which is preliminary data.</text>
</comment>
<proteinExistence type="predicted"/>
<dbReference type="AlphaFoldDB" id="A0A6A3CBW7"/>
<dbReference type="EMBL" id="VEPZ02000427">
    <property type="protein sequence ID" value="KAE8725291.1"/>
    <property type="molecule type" value="Genomic_DNA"/>
</dbReference>
<dbReference type="InterPro" id="IPR008906">
    <property type="entry name" value="HATC_C_dom"/>
</dbReference>
<evidence type="ECO:0000313" key="14">
    <source>
        <dbReference type="Proteomes" id="UP000436088"/>
    </source>
</evidence>
<accession>A0A6A3CBW7</accession>
<dbReference type="GO" id="GO:0003677">
    <property type="term" value="F:DNA binding"/>
    <property type="evidence" value="ECO:0007669"/>
    <property type="project" value="UniProtKB-KW"/>
</dbReference>
<evidence type="ECO:0000256" key="4">
    <source>
        <dbReference type="ARBA" id="ARBA00022771"/>
    </source>
</evidence>
<dbReference type="Pfam" id="PF05699">
    <property type="entry name" value="Dimer_Tnp_hAT"/>
    <property type="match status" value="1"/>
</dbReference>
<evidence type="ECO:0000259" key="12">
    <source>
        <dbReference type="PROSITE" id="PS50808"/>
    </source>
</evidence>
<evidence type="ECO:0000256" key="1">
    <source>
        <dbReference type="ARBA" id="ARBA00004123"/>
    </source>
</evidence>
<dbReference type="InterPro" id="IPR025525">
    <property type="entry name" value="hAT-like_transposase_RNase-H"/>
</dbReference>
<protein>
    <recommendedName>
        <fullName evidence="12">BED-type domain-containing protein</fullName>
    </recommendedName>
</protein>
<comment type="subunit">
    <text evidence="2">Homodimer.</text>
</comment>
<dbReference type="SUPFAM" id="SSF57667">
    <property type="entry name" value="beta-beta-alpha zinc fingers"/>
    <property type="match status" value="1"/>
</dbReference>
<gene>
    <name evidence="13" type="ORF">F3Y22_tig00008957pilonHSYRG00003</name>
</gene>
<evidence type="ECO:0000256" key="3">
    <source>
        <dbReference type="ARBA" id="ARBA00022723"/>
    </source>
</evidence>
<dbReference type="PANTHER" id="PTHR46481">
    <property type="entry name" value="ZINC FINGER BED DOMAIN-CONTAINING PROTEIN 4"/>
    <property type="match status" value="1"/>
</dbReference>
<evidence type="ECO:0000256" key="2">
    <source>
        <dbReference type="ARBA" id="ARBA00011738"/>
    </source>
</evidence>
<dbReference type="SMART" id="SM00614">
    <property type="entry name" value="ZnF_BED"/>
    <property type="match status" value="1"/>
</dbReference>
<dbReference type="InterPro" id="IPR012337">
    <property type="entry name" value="RNaseH-like_sf"/>
</dbReference>
<feature type="compositionally biased region" description="Low complexity" evidence="11">
    <location>
        <begin position="7"/>
        <end position="35"/>
    </location>
</feature>
<feature type="domain" description="BED-type" evidence="12">
    <location>
        <begin position="58"/>
        <end position="117"/>
    </location>
</feature>
<feature type="region of interest" description="Disordered" evidence="11">
    <location>
        <begin position="617"/>
        <end position="636"/>
    </location>
</feature>
<sequence>MSNLGENSISSTSHTINSPQLSTEGSPSPSSEGNSVPTLSQPNVVVENNVSSECTSSKLKSMVWDHFKKEKINNEWKAICNHCKNKFNGESKNGTSHLRDHIKRCKKRVQVDIRQQVLIANQKKLDGKLTIGAFSFNQYVARKELSKMIIMHEYPLSIVDHSQFRKYCSSLQPMFEMPTRNTIKRDILDLYEKEKRNMLSKLEANEGRIAITTDMWTSDHQNKGYMAVTAHYIDNSWSLQKRVIRFEYVPAPHTIDVIASSLMKCFLDWNIDRKLTSITVDNCSVNDGVIKLLVDRMGANTLLLNGAFFHMRCCAHILHLIVKDGLSVIRDGIERIRHSVLFWSATPKRWERFEEAARQLRISTTKKLCSDIRTRWNSTFLMLQTALSYKDVFTRCVQLHRDPLYKYLPTDDDWVFASVICDKLKLFYEITEGFSVLDPRYKTTLLEYYFENIYGVTAEHEVERIVQLCRDLVTEYEERIMSSKNEPQPFNGASLDSVPVDLGNPGDFDAYVSRKRQKKTQVISELDRYLEVDVISRTSDFDILTWWKTIGPQFPILQAIARDIYAIPVSTVASESTFSNGGRLVNAQRNRLHHSTVEALACCQNWLWAEEESNSNEGNFYEDDEIEQDEITDLTT</sequence>
<dbReference type="GO" id="GO:0005634">
    <property type="term" value="C:nucleus"/>
    <property type="evidence" value="ECO:0007669"/>
    <property type="project" value="UniProtKB-SubCell"/>
</dbReference>
<organism evidence="13 14">
    <name type="scientific">Hibiscus syriacus</name>
    <name type="common">Rose of Sharon</name>
    <dbReference type="NCBI Taxonomy" id="106335"/>
    <lineage>
        <taxon>Eukaryota</taxon>
        <taxon>Viridiplantae</taxon>
        <taxon>Streptophyta</taxon>
        <taxon>Embryophyta</taxon>
        <taxon>Tracheophyta</taxon>
        <taxon>Spermatophyta</taxon>
        <taxon>Magnoliopsida</taxon>
        <taxon>eudicotyledons</taxon>
        <taxon>Gunneridae</taxon>
        <taxon>Pentapetalae</taxon>
        <taxon>rosids</taxon>
        <taxon>malvids</taxon>
        <taxon>Malvales</taxon>
        <taxon>Malvaceae</taxon>
        <taxon>Malvoideae</taxon>
        <taxon>Hibiscus</taxon>
    </lineage>
</organism>
<evidence type="ECO:0000256" key="9">
    <source>
        <dbReference type="ARBA" id="ARBA00023242"/>
    </source>
</evidence>
<evidence type="ECO:0000256" key="6">
    <source>
        <dbReference type="ARBA" id="ARBA00023015"/>
    </source>
</evidence>
<dbReference type="Proteomes" id="UP000436088">
    <property type="component" value="Unassembled WGS sequence"/>
</dbReference>
<dbReference type="InterPro" id="IPR036236">
    <property type="entry name" value="Znf_C2H2_sf"/>
</dbReference>
<dbReference type="Pfam" id="PF14372">
    <property type="entry name" value="hAT-like_RNase-H"/>
    <property type="match status" value="1"/>
</dbReference>
<dbReference type="GO" id="GO:0046983">
    <property type="term" value="F:protein dimerization activity"/>
    <property type="evidence" value="ECO:0007669"/>
    <property type="project" value="InterPro"/>
</dbReference>
<name>A0A6A3CBW7_HIBSY</name>
<keyword evidence="6" id="KW-0805">Transcription regulation</keyword>
<feature type="region of interest" description="Disordered" evidence="11">
    <location>
        <begin position="1"/>
        <end position="42"/>
    </location>
</feature>
<keyword evidence="8" id="KW-0804">Transcription</keyword>
<keyword evidence="3" id="KW-0479">Metal-binding</keyword>
<dbReference type="Pfam" id="PF02892">
    <property type="entry name" value="zf-BED"/>
    <property type="match status" value="1"/>
</dbReference>
<evidence type="ECO:0000256" key="8">
    <source>
        <dbReference type="ARBA" id="ARBA00023163"/>
    </source>
</evidence>
<evidence type="ECO:0000313" key="13">
    <source>
        <dbReference type="EMBL" id="KAE8725291.1"/>
    </source>
</evidence>
<dbReference type="PROSITE" id="PS50808">
    <property type="entry name" value="ZF_BED"/>
    <property type="match status" value="1"/>
</dbReference>
<reference evidence="13" key="1">
    <citation type="submission" date="2019-09" db="EMBL/GenBank/DDBJ databases">
        <title>Draft genome information of white flower Hibiscus syriacus.</title>
        <authorList>
            <person name="Kim Y.-M."/>
        </authorList>
    </citation>
    <scope>NUCLEOTIDE SEQUENCE [LARGE SCALE GENOMIC DNA]</scope>
    <source>
        <strain evidence="13">YM2019G1</strain>
    </source>
</reference>
<comment type="subcellular location">
    <subcellularLocation>
        <location evidence="1">Nucleus</location>
    </subcellularLocation>
</comment>
<dbReference type="GO" id="GO:0008270">
    <property type="term" value="F:zinc ion binding"/>
    <property type="evidence" value="ECO:0007669"/>
    <property type="project" value="UniProtKB-KW"/>
</dbReference>
<dbReference type="InterPro" id="IPR052035">
    <property type="entry name" value="ZnF_BED_domain_contain"/>
</dbReference>
<evidence type="ECO:0000256" key="10">
    <source>
        <dbReference type="PROSITE-ProRule" id="PRU00027"/>
    </source>
</evidence>
<keyword evidence="4 10" id="KW-0863">Zinc-finger</keyword>
<dbReference type="PANTHER" id="PTHR46481:SF11">
    <property type="entry name" value="ZINC FINGER BED DOMAIN-CONTAINING PROTEIN RICESLEEPER 2-LIKE"/>
    <property type="match status" value="1"/>
</dbReference>
<keyword evidence="7" id="KW-0238">DNA-binding</keyword>
<evidence type="ECO:0000256" key="5">
    <source>
        <dbReference type="ARBA" id="ARBA00022833"/>
    </source>
</evidence>
<keyword evidence="14" id="KW-1185">Reference proteome</keyword>
<keyword evidence="5" id="KW-0862">Zinc</keyword>